<reference evidence="9" key="1">
    <citation type="submission" date="2023-07" db="EMBL/GenBank/DDBJ databases">
        <authorList>
            <person name="Kim M.K."/>
        </authorList>
    </citation>
    <scope>NUCLEOTIDE SEQUENCE</scope>
    <source>
        <strain evidence="9">ASUV-10-1</strain>
    </source>
</reference>
<evidence type="ECO:0000256" key="6">
    <source>
        <dbReference type="SAM" id="SignalP"/>
    </source>
</evidence>
<keyword evidence="3" id="KW-0378">Hydrolase</keyword>
<protein>
    <submittedName>
        <fullName evidence="9">T9SS type A sorting domain-containing protein</fullName>
    </submittedName>
</protein>
<evidence type="ECO:0000256" key="4">
    <source>
        <dbReference type="ARBA" id="ARBA00022833"/>
    </source>
</evidence>
<keyword evidence="4" id="KW-0862">Zinc</keyword>
<gene>
    <name evidence="9" type="ORF">Q5H93_11325</name>
</gene>
<sequence length="702" mass="75334">MQFIFSFLRLRASVLIGGMLAAAALAATPARAQEAGHCLLLPLAPAERAQRATLVVEAEVRSSEGFWNAAHTRLFTRHRLRVFSLLKGAVADTTELQLITEGGRLGLQQQLLTNTLRLEPGQQGVFFLSRAAWAGLPAPGQHWAAYGSEQGFIEYHPADGTASEPFRQYPAIDAAFYQQITQLTGQPRRVLQPNPALAPSAGGGQARPQALGITGLSPLSLAAGAEEVLTIDGQDFGLARGTGFVEFRNADDGGATWIQARATDYLSWTSTRIRVRVPSSGSGGHPAGSGRVRITTSSQARAESPESLTVIYALTNVASTDDNYLQRPNHVVLNDDGGLSFRFGPSFAANAAASAAWQRALTNWRCNTGVNWQVGALAPTNAIAGDDQNVIAFDTPADELPAQVLGRTTSYYSGCFGADGQVVFSVSEIDMQFDAQRAFQFGPAPAVRPQIDFETTAVHELGHAQQLTHLNLPGAVMHFGIAPGQNTRALNPASDIVGGRRVLRERSFRQQTCGPNAMLPAPLRALRIDVTDPNGGVNVRWDTRDECFLIGFVVQRSAGADTTAWQTLVTGPATPGSYYGYADRQPMPGLHYYRIGVRRPDGSVDYAAPVPISTGEVNPGVALFPNPVVGDVLRLQYPAGAEGSLSFRIYDELGRLVRRSSGSARVGLNVLSLDATGLAPGFYVLRWTDAQGREGNRRFSRL</sequence>
<dbReference type="EMBL" id="JAUQSY010000007">
    <property type="protein sequence ID" value="MDO7875325.1"/>
    <property type="molecule type" value="Genomic_DNA"/>
</dbReference>
<dbReference type="InterPro" id="IPR013783">
    <property type="entry name" value="Ig-like_fold"/>
</dbReference>
<keyword evidence="6" id="KW-0732">Signal</keyword>
<keyword evidence="2" id="KW-0479">Metal-binding</keyword>
<dbReference type="Gene3D" id="2.60.40.10">
    <property type="entry name" value="Immunoglobulins"/>
    <property type="match status" value="1"/>
</dbReference>
<evidence type="ECO:0000259" key="7">
    <source>
        <dbReference type="Pfam" id="PF00413"/>
    </source>
</evidence>
<organism evidence="9 10">
    <name type="scientific">Hymenobacter aranciens</name>
    <dbReference type="NCBI Taxonomy" id="3063996"/>
    <lineage>
        <taxon>Bacteria</taxon>
        <taxon>Pseudomonadati</taxon>
        <taxon>Bacteroidota</taxon>
        <taxon>Cytophagia</taxon>
        <taxon>Cytophagales</taxon>
        <taxon>Hymenobacteraceae</taxon>
        <taxon>Hymenobacter</taxon>
    </lineage>
</organism>
<dbReference type="InterPro" id="IPR024079">
    <property type="entry name" value="MetalloPept_cat_dom_sf"/>
</dbReference>
<feature type="domain" description="Peptidase M10 metallopeptidase" evidence="7">
    <location>
        <begin position="429"/>
        <end position="487"/>
    </location>
</feature>
<dbReference type="Gene3D" id="3.40.390.10">
    <property type="entry name" value="Collagenase (Catalytic Domain)"/>
    <property type="match status" value="1"/>
</dbReference>
<dbReference type="Pfam" id="PF00413">
    <property type="entry name" value="Peptidase_M10"/>
    <property type="match status" value="1"/>
</dbReference>
<dbReference type="NCBIfam" id="TIGR04183">
    <property type="entry name" value="Por_Secre_tail"/>
    <property type="match status" value="1"/>
</dbReference>
<evidence type="ECO:0000256" key="5">
    <source>
        <dbReference type="SAM" id="MobiDB-lite"/>
    </source>
</evidence>
<keyword evidence="1" id="KW-0645">Protease</keyword>
<dbReference type="InterPro" id="IPR026444">
    <property type="entry name" value="Secre_tail"/>
</dbReference>
<dbReference type="Proteomes" id="UP001176429">
    <property type="component" value="Unassembled WGS sequence"/>
</dbReference>
<evidence type="ECO:0000259" key="8">
    <source>
        <dbReference type="Pfam" id="PF01833"/>
    </source>
</evidence>
<evidence type="ECO:0000256" key="1">
    <source>
        <dbReference type="ARBA" id="ARBA00022670"/>
    </source>
</evidence>
<accession>A0ABT9BAM7</accession>
<feature type="domain" description="IPT/TIG" evidence="8">
    <location>
        <begin position="213"/>
        <end position="307"/>
    </location>
</feature>
<dbReference type="RefSeq" id="WP_305006644.1">
    <property type="nucleotide sequence ID" value="NZ_JAUQSY010000007.1"/>
</dbReference>
<feature type="chain" id="PRO_5045841948" evidence="6">
    <location>
        <begin position="33"/>
        <end position="702"/>
    </location>
</feature>
<keyword evidence="10" id="KW-1185">Reference proteome</keyword>
<feature type="signal peptide" evidence="6">
    <location>
        <begin position="1"/>
        <end position="32"/>
    </location>
</feature>
<evidence type="ECO:0000256" key="2">
    <source>
        <dbReference type="ARBA" id="ARBA00022723"/>
    </source>
</evidence>
<dbReference type="InterPro" id="IPR002909">
    <property type="entry name" value="IPT_dom"/>
</dbReference>
<evidence type="ECO:0000313" key="9">
    <source>
        <dbReference type="EMBL" id="MDO7875325.1"/>
    </source>
</evidence>
<dbReference type="CDD" id="cd00102">
    <property type="entry name" value="IPT"/>
    <property type="match status" value="1"/>
</dbReference>
<dbReference type="Pfam" id="PF01833">
    <property type="entry name" value="TIG"/>
    <property type="match status" value="1"/>
</dbReference>
<dbReference type="InterPro" id="IPR001818">
    <property type="entry name" value="Pept_M10_metallopeptidase"/>
</dbReference>
<comment type="caution">
    <text evidence="9">The sequence shown here is derived from an EMBL/GenBank/DDBJ whole genome shotgun (WGS) entry which is preliminary data.</text>
</comment>
<name>A0ABT9BAM7_9BACT</name>
<evidence type="ECO:0000313" key="10">
    <source>
        <dbReference type="Proteomes" id="UP001176429"/>
    </source>
</evidence>
<dbReference type="SUPFAM" id="SSF55486">
    <property type="entry name" value="Metalloproteases ('zincins'), catalytic domain"/>
    <property type="match status" value="1"/>
</dbReference>
<proteinExistence type="predicted"/>
<feature type="region of interest" description="Disordered" evidence="5">
    <location>
        <begin position="277"/>
        <end position="301"/>
    </location>
</feature>
<evidence type="ECO:0000256" key="3">
    <source>
        <dbReference type="ARBA" id="ARBA00022801"/>
    </source>
</evidence>